<evidence type="ECO:0000259" key="2">
    <source>
        <dbReference type="Pfam" id="PF13166"/>
    </source>
</evidence>
<feature type="coiled-coil region" evidence="1">
    <location>
        <begin position="426"/>
        <end position="453"/>
    </location>
</feature>
<dbReference type="Proteomes" id="UP001589590">
    <property type="component" value="Unassembled WGS sequence"/>
</dbReference>
<evidence type="ECO:0000313" key="3">
    <source>
        <dbReference type="EMBL" id="MFB9103894.1"/>
    </source>
</evidence>
<evidence type="ECO:0000313" key="4">
    <source>
        <dbReference type="Proteomes" id="UP001589590"/>
    </source>
</evidence>
<keyword evidence="4" id="KW-1185">Reference proteome</keyword>
<dbReference type="SUPFAM" id="SSF52540">
    <property type="entry name" value="P-loop containing nucleoside triphosphate hydrolases"/>
    <property type="match status" value="1"/>
</dbReference>
<feature type="coiled-coil region" evidence="1">
    <location>
        <begin position="289"/>
        <end position="320"/>
    </location>
</feature>
<dbReference type="RefSeq" id="WP_290269806.1">
    <property type="nucleotide sequence ID" value="NZ_JAUFQP010000007.1"/>
</dbReference>
<dbReference type="Pfam" id="PF13166">
    <property type="entry name" value="AAA_13"/>
    <property type="match status" value="1"/>
</dbReference>
<proteinExistence type="predicted"/>
<organism evidence="3 4">
    <name type="scientific">Algibacter miyuki</name>
    <dbReference type="NCBI Taxonomy" id="1306933"/>
    <lineage>
        <taxon>Bacteria</taxon>
        <taxon>Pseudomonadati</taxon>
        <taxon>Bacteroidota</taxon>
        <taxon>Flavobacteriia</taxon>
        <taxon>Flavobacteriales</taxon>
        <taxon>Flavobacteriaceae</taxon>
        <taxon>Algibacter</taxon>
    </lineage>
</organism>
<accession>A0ABV5GW77</accession>
<name>A0ABV5GW77_9FLAO</name>
<feature type="domain" description="Protein CR006 P-loop" evidence="2">
    <location>
        <begin position="10"/>
        <end position="715"/>
    </location>
</feature>
<dbReference type="EMBL" id="JBHMFA010000001">
    <property type="protein sequence ID" value="MFB9103894.1"/>
    <property type="molecule type" value="Genomic_DNA"/>
</dbReference>
<dbReference type="InterPro" id="IPR027417">
    <property type="entry name" value="P-loop_NTPase"/>
</dbReference>
<sequence>MIKSISIKQIATFDNNGTTLDNLKKVNFIYGANGCGKTTISNYLHNTEIEKFEHCSLDWENDPIKTLVYNKEFRKRNFGNGKLGGVFTLGEATADQIQVIEDKGIQLKEIKTERVKKTETLENLSDRKDQTTSIFKEFCWSNIYKKYETTFKDAFVGFQNKEKFKNKILLENKNSTSDLKLLDYLKEKSKTVFGERPENLPLLNPVQFSRIIEIEKSNIWKKIIIGKADVDIAKLIQKLNINDWVNQGQYYLQEDQTCPFCQENTITEDFKKQLDVFFDEEFIEDVQSIKNLKEEYLLLTSNLENELNQLETNQKNDKNSKLELEKYSAYLKTLISQITANKELLNNKLKEPSRSIELINLDEQFKLISSLINNANSEITKNNHIVSNYNAERVLLIKQVWKYCCNEFSTQITKFNTDITGIETGITALKSQLQEKLNAYNSLDAEIKNLSKNVTSIQPTIDEINRLLINYGFINFKIVPATEDGFYQIQREDGTIAEKTLSEGEVTFITFLYYLQLTKGGLNEESVNEERILVIDDPISSLDSNVLFIISTLVKEIAKKIKTDEGNIKQLILLTHNVYFHKEVSYEGLNRKGQKPSFWILRKNNNQSIIHAYGEQNPIQSSYELLWREIKEWEHNSGITIQNTMRRILENFYSILGNKRDDFLINKFESREEKDICRSLLSWTNEGSHTLPDDLYIEAPDDTIMKYIEVFKNIFYHTENKGHYLMMMGIENEE</sequence>
<evidence type="ECO:0000256" key="1">
    <source>
        <dbReference type="SAM" id="Coils"/>
    </source>
</evidence>
<dbReference type="Gene3D" id="3.40.50.300">
    <property type="entry name" value="P-loop containing nucleotide triphosphate hydrolases"/>
    <property type="match status" value="2"/>
</dbReference>
<reference evidence="3 4" key="1">
    <citation type="submission" date="2024-09" db="EMBL/GenBank/DDBJ databases">
        <authorList>
            <person name="Sun Q."/>
            <person name="Mori K."/>
        </authorList>
    </citation>
    <scope>NUCLEOTIDE SEQUENCE [LARGE SCALE GENOMIC DNA]</scope>
    <source>
        <strain evidence="3 4">CECT 8300</strain>
    </source>
</reference>
<protein>
    <submittedName>
        <fullName evidence="3">AAA family ATPase</fullName>
    </submittedName>
</protein>
<gene>
    <name evidence="3" type="ORF">ACFFU1_03205</name>
</gene>
<dbReference type="InterPro" id="IPR026866">
    <property type="entry name" value="CR006_AAA"/>
</dbReference>
<keyword evidence="1" id="KW-0175">Coiled coil</keyword>
<comment type="caution">
    <text evidence="3">The sequence shown here is derived from an EMBL/GenBank/DDBJ whole genome shotgun (WGS) entry which is preliminary data.</text>
</comment>